<dbReference type="Pfam" id="PF01648">
    <property type="entry name" value="ACPS"/>
    <property type="match status" value="1"/>
</dbReference>
<comment type="similarity">
    <text evidence="1">Belongs to the P-Pant transferase superfamily. Gsp/Sfp/HetI/AcpT family.</text>
</comment>
<gene>
    <name evidence="4" type="ORF">A4S15_02815</name>
</gene>
<dbReference type="GO" id="GO:0005829">
    <property type="term" value="C:cytosol"/>
    <property type="evidence" value="ECO:0007669"/>
    <property type="project" value="TreeGrafter"/>
</dbReference>
<feature type="domain" description="4'-phosphopantetheinyl transferase" evidence="3">
    <location>
        <begin position="119"/>
        <end position="187"/>
    </location>
</feature>
<dbReference type="EMBL" id="LWDL01000031">
    <property type="protein sequence ID" value="OQW49665.1"/>
    <property type="molecule type" value="Genomic_DNA"/>
</dbReference>
<dbReference type="GO" id="GO:0000287">
    <property type="term" value="F:magnesium ion binding"/>
    <property type="evidence" value="ECO:0007669"/>
    <property type="project" value="InterPro"/>
</dbReference>
<accession>A0A1W9HQC3</accession>
<proteinExistence type="inferred from homology"/>
<protein>
    <recommendedName>
        <fullName evidence="3">4'-phosphopantetheinyl transferase domain-containing protein</fullName>
    </recommendedName>
</protein>
<dbReference type="STRING" id="1827387.A4S15_02815"/>
<dbReference type="Gene3D" id="3.90.470.20">
    <property type="entry name" value="4'-phosphopantetheinyl transferase domain"/>
    <property type="match status" value="2"/>
</dbReference>
<dbReference type="GO" id="GO:0019878">
    <property type="term" value="P:lysine biosynthetic process via aminoadipic acid"/>
    <property type="evidence" value="ECO:0007669"/>
    <property type="project" value="TreeGrafter"/>
</dbReference>
<dbReference type="PANTHER" id="PTHR12215">
    <property type="entry name" value="PHOSPHOPANTETHEINE TRANSFERASE"/>
    <property type="match status" value="1"/>
</dbReference>
<evidence type="ECO:0000313" key="4">
    <source>
        <dbReference type="EMBL" id="OQW49665.1"/>
    </source>
</evidence>
<dbReference type="Proteomes" id="UP000192872">
    <property type="component" value="Unassembled WGS sequence"/>
</dbReference>
<dbReference type="InterPro" id="IPR050559">
    <property type="entry name" value="P-Pant_transferase_sf"/>
</dbReference>
<name>A0A1W9HQC3_9HYPH</name>
<dbReference type="AlphaFoldDB" id="A0A1W9HQC3"/>
<reference evidence="4 5" key="1">
    <citation type="journal article" date="2017" name="Water Res.">
        <title>Comammox in drinking water systems.</title>
        <authorList>
            <person name="Wang Y."/>
            <person name="Ma L."/>
            <person name="Mao Y."/>
            <person name="Jiang X."/>
            <person name="Xia Y."/>
            <person name="Yu K."/>
            <person name="Li B."/>
            <person name="Zhang T."/>
        </authorList>
    </citation>
    <scope>NUCLEOTIDE SEQUENCE [LARGE SCALE GENOMIC DNA]</scope>
    <source>
        <strain evidence="4">SG_bin8</strain>
    </source>
</reference>
<dbReference type="RefSeq" id="WP_376799881.1">
    <property type="nucleotide sequence ID" value="NZ_DBNB01000008.1"/>
</dbReference>
<evidence type="ECO:0000259" key="3">
    <source>
        <dbReference type="Pfam" id="PF01648"/>
    </source>
</evidence>
<evidence type="ECO:0000313" key="5">
    <source>
        <dbReference type="Proteomes" id="UP000192872"/>
    </source>
</evidence>
<organism evidence="4 5">
    <name type="scientific">Candidatus Raskinella chloraquaticus</name>
    <dbReference type="NCBI Taxonomy" id="1951219"/>
    <lineage>
        <taxon>Bacteria</taxon>
        <taxon>Pseudomonadati</taxon>
        <taxon>Pseudomonadota</taxon>
        <taxon>Alphaproteobacteria</taxon>
        <taxon>Hyphomicrobiales</taxon>
        <taxon>Phreatobacteraceae</taxon>
        <taxon>Candidatus Raskinella</taxon>
    </lineage>
</organism>
<dbReference type="SUPFAM" id="SSF56214">
    <property type="entry name" value="4'-phosphopantetheinyl transferase"/>
    <property type="match status" value="2"/>
</dbReference>
<dbReference type="InterPro" id="IPR037143">
    <property type="entry name" value="4-PPantetheinyl_Trfase_dom_sf"/>
</dbReference>
<evidence type="ECO:0000256" key="2">
    <source>
        <dbReference type="ARBA" id="ARBA00022679"/>
    </source>
</evidence>
<dbReference type="InterPro" id="IPR008278">
    <property type="entry name" value="4-PPantetheinyl_Trfase_dom"/>
</dbReference>
<evidence type="ECO:0000256" key="1">
    <source>
        <dbReference type="ARBA" id="ARBA00010990"/>
    </source>
</evidence>
<keyword evidence="2" id="KW-0808">Transferase</keyword>
<sequence length="232" mass="24663">MDINTREWPAMMPGPLPDTGVAIWLVVLAEVPPLDCLSQDERIRAAAAIDPLVGERYRAARRALRLILAAALGQNPADLLFSYGPARQPHLAWPEASGIAFSLSYREGVALVALSRAGPVGVDLETIDPSIPAFDIAASEFASAEVRELASASEEALAHNFTQMWVRKEALAKMSGKGLWEGLSSLPADHGAHAHWHDLSDLPQGFAGACASEAAPALITQARCVFTRPPGG</sequence>
<dbReference type="PANTHER" id="PTHR12215:SF10">
    <property type="entry name" value="L-AMINOADIPATE-SEMIALDEHYDE DEHYDROGENASE-PHOSPHOPANTETHEINYL TRANSFERASE"/>
    <property type="match status" value="1"/>
</dbReference>
<dbReference type="GO" id="GO:0008897">
    <property type="term" value="F:holo-[acyl-carrier-protein] synthase activity"/>
    <property type="evidence" value="ECO:0007669"/>
    <property type="project" value="InterPro"/>
</dbReference>
<comment type="caution">
    <text evidence="4">The sequence shown here is derived from an EMBL/GenBank/DDBJ whole genome shotgun (WGS) entry which is preliminary data.</text>
</comment>